<dbReference type="AlphaFoldDB" id="A0A699J0Q2"/>
<reference evidence="1" key="1">
    <citation type="journal article" date="2019" name="Sci. Rep.">
        <title>Draft genome of Tanacetum cinerariifolium, the natural source of mosquito coil.</title>
        <authorList>
            <person name="Yamashiro T."/>
            <person name="Shiraishi A."/>
            <person name="Satake H."/>
            <person name="Nakayama K."/>
        </authorList>
    </citation>
    <scope>NUCLEOTIDE SEQUENCE</scope>
</reference>
<evidence type="ECO:0000313" key="1">
    <source>
        <dbReference type="EMBL" id="GFA02700.1"/>
    </source>
</evidence>
<protein>
    <submittedName>
        <fullName evidence="1">Uncharacterized protein</fullName>
    </submittedName>
</protein>
<dbReference type="EMBL" id="BKCJ010357753">
    <property type="protein sequence ID" value="GFA02700.1"/>
    <property type="molecule type" value="Genomic_DNA"/>
</dbReference>
<accession>A0A699J0Q2</accession>
<organism evidence="1">
    <name type="scientific">Tanacetum cinerariifolium</name>
    <name type="common">Dalmatian daisy</name>
    <name type="synonym">Chrysanthemum cinerariifolium</name>
    <dbReference type="NCBI Taxonomy" id="118510"/>
    <lineage>
        <taxon>Eukaryota</taxon>
        <taxon>Viridiplantae</taxon>
        <taxon>Streptophyta</taxon>
        <taxon>Embryophyta</taxon>
        <taxon>Tracheophyta</taxon>
        <taxon>Spermatophyta</taxon>
        <taxon>Magnoliopsida</taxon>
        <taxon>eudicotyledons</taxon>
        <taxon>Gunneridae</taxon>
        <taxon>Pentapetalae</taxon>
        <taxon>asterids</taxon>
        <taxon>campanulids</taxon>
        <taxon>Asterales</taxon>
        <taxon>Asteraceae</taxon>
        <taxon>Asteroideae</taxon>
        <taxon>Anthemideae</taxon>
        <taxon>Anthemidinae</taxon>
        <taxon>Tanacetum</taxon>
    </lineage>
</organism>
<feature type="non-terminal residue" evidence="1">
    <location>
        <position position="1"/>
    </location>
</feature>
<proteinExistence type="predicted"/>
<comment type="caution">
    <text evidence="1">The sequence shown here is derived from an EMBL/GenBank/DDBJ whole genome shotgun (WGS) entry which is preliminary data.</text>
</comment>
<name>A0A699J0Q2_TANCI</name>
<sequence>ASFGDKLKSVTYWDSLQMRWVADDKACRCRQLVTSRVGLSPILGNPGSQITSSVKNIGGRSSVERRMRSEGGLKTYRKDLARAFTNCVICAYDTTKEIMALRIDIQPETLAKAVALEEARAREVVAVKHYARFVKRLTLNLGTKRMPLTYTKLLFWLAETTLIIQNKWLAQLHVEGDRRLHQLMSAMREKNVKEVFGRFDEEKEKISTSSEGIKSPDAFKVVKRSTALHSEKDYATKNNK</sequence>
<feature type="non-terminal residue" evidence="1">
    <location>
        <position position="240"/>
    </location>
</feature>
<gene>
    <name evidence="1" type="ORF">Tci_574672</name>
</gene>